<dbReference type="KEGG" id="pyr:P186_1839"/>
<keyword evidence="2" id="KW-1185">Reference proteome</keyword>
<dbReference type="GeneID" id="11596333"/>
<organism evidence="1 2">
    <name type="scientific">Pyrobaculum ferrireducens</name>
    <dbReference type="NCBI Taxonomy" id="1104324"/>
    <lineage>
        <taxon>Archaea</taxon>
        <taxon>Thermoproteota</taxon>
        <taxon>Thermoprotei</taxon>
        <taxon>Thermoproteales</taxon>
        <taxon>Thermoproteaceae</taxon>
        <taxon>Pyrobaculum</taxon>
    </lineage>
</organism>
<reference evidence="1 2" key="1">
    <citation type="journal article" date="2012" name="J. Bacteriol.">
        <title>Complete genome sequence of strain 1860, a crenarchaeon of the genus pyrobaculum able to grow with various electron acceptors.</title>
        <authorList>
            <person name="Mardanov A.V."/>
            <person name="Gumerov V.M."/>
            <person name="Slobodkina G.B."/>
            <person name="Beletsky A.V."/>
            <person name="Bonch-Osmolovskaya E.A."/>
            <person name="Ravin N.V."/>
            <person name="Skryabin K.G."/>
        </authorList>
    </citation>
    <scope>NUCLEOTIDE SEQUENCE [LARGE SCALE GENOMIC DNA]</scope>
    <source>
        <strain evidence="1 2">1860</strain>
    </source>
</reference>
<dbReference type="eggNOG" id="arCOG03877">
    <property type="taxonomic scope" value="Archaea"/>
</dbReference>
<dbReference type="HOGENOM" id="CLU_3021119_0_0_2"/>
<name>G7VHF2_9CREN</name>
<dbReference type="EMBL" id="CP003098">
    <property type="protein sequence ID" value="AET33243.1"/>
    <property type="molecule type" value="Genomic_DNA"/>
</dbReference>
<dbReference type="Proteomes" id="UP000005867">
    <property type="component" value="Chromosome"/>
</dbReference>
<evidence type="ECO:0000313" key="2">
    <source>
        <dbReference type="Proteomes" id="UP000005867"/>
    </source>
</evidence>
<dbReference type="AlphaFoldDB" id="G7VHF2"/>
<evidence type="ECO:0000313" key="1">
    <source>
        <dbReference type="EMBL" id="AET33243.1"/>
    </source>
</evidence>
<dbReference type="BioCyc" id="PSP1104324:GJSN-1799-MONOMER"/>
<accession>G7VHF2</accession>
<protein>
    <submittedName>
        <fullName evidence="1">Uncharacterized protein</fullName>
    </submittedName>
</protein>
<gene>
    <name evidence="1" type="ORF">P186_1839</name>
</gene>
<proteinExistence type="predicted"/>
<sequence length="55" mass="6533">MLYYSLDRKIEEVKNKLSKEIDSVRGELARGLPEFREAFYSYQNTLIDFLAARML</sequence>
<dbReference type="RefSeq" id="WP_014289068.1">
    <property type="nucleotide sequence ID" value="NC_016645.1"/>
</dbReference>